<gene>
    <name evidence="1" type="ORF">RchiOBHm_Chr7g0195181</name>
</gene>
<comment type="caution">
    <text evidence="1">The sequence shown here is derived from an EMBL/GenBank/DDBJ whole genome shotgun (WGS) entry which is preliminary data.</text>
</comment>
<dbReference type="Gramene" id="PRQ17454">
    <property type="protein sequence ID" value="PRQ17454"/>
    <property type="gene ID" value="RchiOBHm_Chr7g0195181"/>
</dbReference>
<keyword evidence="2" id="KW-1185">Reference proteome</keyword>
<dbReference type="AlphaFoldDB" id="A0A2P6P6C1"/>
<accession>A0A2P6P6C1</accession>
<sequence length="61" mass="6821">MSQNMDNLLQDSTISISSSSITTSINSEGLAEVSSMDCELINMSEQEKDLINRMYRMVGDR</sequence>
<dbReference type="Proteomes" id="UP000238479">
    <property type="component" value="Chromosome 7"/>
</dbReference>
<evidence type="ECO:0000313" key="2">
    <source>
        <dbReference type="Proteomes" id="UP000238479"/>
    </source>
</evidence>
<proteinExistence type="predicted"/>
<evidence type="ECO:0000313" key="1">
    <source>
        <dbReference type="EMBL" id="PRQ17454.1"/>
    </source>
</evidence>
<reference evidence="1 2" key="1">
    <citation type="journal article" date="2018" name="Nat. Genet.">
        <title>The Rosa genome provides new insights in the design of modern roses.</title>
        <authorList>
            <person name="Bendahmane M."/>
        </authorList>
    </citation>
    <scope>NUCLEOTIDE SEQUENCE [LARGE SCALE GENOMIC DNA]</scope>
    <source>
        <strain evidence="2">cv. Old Blush</strain>
    </source>
</reference>
<organism evidence="1 2">
    <name type="scientific">Rosa chinensis</name>
    <name type="common">China rose</name>
    <dbReference type="NCBI Taxonomy" id="74649"/>
    <lineage>
        <taxon>Eukaryota</taxon>
        <taxon>Viridiplantae</taxon>
        <taxon>Streptophyta</taxon>
        <taxon>Embryophyta</taxon>
        <taxon>Tracheophyta</taxon>
        <taxon>Spermatophyta</taxon>
        <taxon>Magnoliopsida</taxon>
        <taxon>eudicotyledons</taxon>
        <taxon>Gunneridae</taxon>
        <taxon>Pentapetalae</taxon>
        <taxon>rosids</taxon>
        <taxon>fabids</taxon>
        <taxon>Rosales</taxon>
        <taxon>Rosaceae</taxon>
        <taxon>Rosoideae</taxon>
        <taxon>Rosoideae incertae sedis</taxon>
        <taxon>Rosa</taxon>
    </lineage>
</organism>
<protein>
    <submittedName>
        <fullName evidence="1">Uncharacterized protein</fullName>
    </submittedName>
</protein>
<name>A0A2P6P6C1_ROSCH</name>
<dbReference type="EMBL" id="PDCK01000045">
    <property type="protein sequence ID" value="PRQ17454.1"/>
    <property type="molecule type" value="Genomic_DNA"/>
</dbReference>